<dbReference type="GO" id="GO:0046872">
    <property type="term" value="F:metal ion binding"/>
    <property type="evidence" value="ECO:0007669"/>
    <property type="project" value="UniProtKB-KW"/>
</dbReference>
<sequence length="187" mass="20771">MPTLIFRTKLWPKLNKKQIITCIGIDPGLGRLGFALVRKDGHCFSAEDYGCIETPPKTDVPLRLEMIYNKLGERIQNCSPDFMSVEKLFFGRNITTAEYVWQARGIILLLASQYKLPVYEPKPSQIKVAVCGSGSADKKQVQKMVQRLLNLKEIPQPDDAADAIAIALTGIALHSFSRKTKAGGFSC</sequence>
<evidence type="ECO:0000256" key="1">
    <source>
        <dbReference type="ARBA" id="ARBA00009518"/>
    </source>
</evidence>
<keyword evidence="4" id="KW-0479">Metal-binding</keyword>
<keyword evidence="11" id="KW-0234">DNA repair</keyword>
<evidence type="ECO:0000256" key="4">
    <source>
        <dbReference type="ARBA" id="ARBA00022723"/>
    </source>
</evidence>
<dbReference type="GO" id="GO:0003677">
    <property type="term" value="F:DNA binding"/>
    <property type="evidence" value="ECO:0007669"/>
    <property type="project" value="UniProtKB-KW"/>
</dbReference>
<dbReference type="Pfam" id="PF02075">
    <property type="entry name" value="RuvC"/>
    <property type="match status" value="1"/>
</dbReference>
<evidence type="ECO:0000256" key="6">
    <source>
        <dbReference type="ARBA" id="ARBA00022763"/>
    </source>
</evidence>
<dbReference type="GO" id="GO:0006281">
    <property type="term" value="P:DNA repair"/>
    <property type="evidence" value="ECO:0007669"/>
    <property type="project" value="UniProtKB-KW"/>
</dbReference>
<keyword evidence="8" id="KW-0460">Magnesium</keyword>
<dbReference type="InterPro" id="IPR012337">
    <property type="entry name" value="RNaseH-like_sf"/>
</dbReference>
<dbReference type="CDD" id="cd16962">
    <property type="entry name" value="RuvC"/>
    <property type="match status" value="1"/>
</dbReference>
<keyword evidence="2" id="KW-0963">Cytoplasm</keyword>
<keyword evidence="6" id="KW-0227">DNA damage</keyword>
<evidence type="ECO:0000256" key="9">
    <source>
        <dbReference type="ARBA" id="ARBA00023125"/>
    </source>
</evidence>
<gene>
    <name evidence="12" type="primary">ruvC_33</name>
    <name evidence="12" type="ORF">SDC9_137538</name>
</gene>
<keyword evidence="7 12" id="KW-0378">Hydrolase</keyword>
<comment type="similarity">
    <text evidence="1">Belongs to the RuvC family.</text>
</comment>
<evidence type="ECO:0000256" key="3">
    <source>
        <dbReference type="ARBA" id="ARBA00022722"/>
    </source>
</evidence>
<name>A0A645DM96_9ZZZZ</name>
<dbReference type="GO" id="GO:0006310">
    <property type="term" value="P:DNA recombination"/>
    <property type="evidence" value="ECO:0007669"/>
    <property type="project" value="UniProtKB-KW"/>
</dbReference>
<dbReference type="NCBIfam" id="TIGR00228">
    <property type="entry name" value="ruvC"/>
    <property type="match status" value="1"/>
</dbReference>
<keyword evidence="10" id="KW-0233">DNA recombination</keyword>
<dbReference type="SUPFAM" id="SSF53098">
    <property type="entry name" value="Ribonuclease H-like"/>
    <property type="match status" value="1"/>
</dbReference>
<comment type="caution">
    <text evidence="12">The sequence shown here is derived from an EMBL/GenBank/DDBJ whole genome shotgun (WGS) entry which is preliminary data.</text>
</comment>
<dbReference type="PRINTS" id="PR00696">
    <property type="entry name" value="RSOLVASERUVC"/>
</dbReference>
<evidence type="ECO:0000256" key="11">
    <source>
        <dbReference type="ARBA" id="ARBA00023204"/>
    </source>
</evidence>
<evidence type="ECO:0000256" key="10">
    <source>
        <dbReference type="ARBA" id="ARBA00023172"/>
    </source>
</evidence>
<keyword evidence="3" id="KW-0540">Nuclease</keyword>
<dbReference type="FunFam" id="3.30.420.10:FF:000002">
    <property type="entry name" value="Crossover junction endodeoxyribonuclease RuvC"/>
    <property type="match status" value="1"/>
</dbReference>
<dbReference type="PANTHER" id="PTHR30194">
    <property type="entry name" value="CROSSOVER JUNCTION ENDODEOXYRIBONUCLEASE RUVC"/>
    <property type="match status" value="1"/>
</dbReference>
<reference evidence="12" key="1">
    <citation type="submission" date="2019-08" db="EMBL/GenBank/DDBJ databases">
        <authorList>
            <person name="Kucharzyk K."/>
            <person name="Murdoch R.W."/>
            <person name="Higgins S."/>
            <person name="Loffler F."/>
        </authorList>
    </citation>
    <scope>NUCLEOTIDE SEQUENCE</scope>
</reference>
<proteinExistence type="inferred from homology"/>
<keyword evidence="9" id="KW-0238">DNA-binding</keyword>
<evidence type="ECO:0000313" key="12">
    <source>
        <dbReference type="EMBL" id="MPM90417.1"/>
    </source>
</evidence>
<evidence type="ECO:0000256" key="7">
    <source>
        <dbReference type="ARBA" id="ARBA00022801"/>
    </source>
</evidence>
<dbReference type="EC" id="3.1.22.4" evidence="12"/>
<dbReference type="InterPro" id="IPR002176">
    <property type="entry name" value="X-over_junc_endoDNase_RuvC"/>
</dbReference>
<dbReference type="PANTHER" id="PTHR30194:SF3">
    <property type="entry name" value="CROSSOVER JUNCTION ENDODEOXYRIBONUCLEASE RUVC"/>
    <property type="match status" value="1"/>
</dbReference>
<accession>A0A645DM96</accession>
<protein>
    <submittedName>
        <fullName evidence="12">Crossover junction endodeoxyribonuclease RuvC</fullName>
        <ecNumber evidence="12">3.1.22.4</ecNumber>
    </submittedName>
</protein>
<evidence type="ECO:0000256" key="5">
    <source>
        <dbReference type="ARBA" id="ARBA00022759"/>
    </source>
</evidence>
<dbReference type="PROSITE" id="PS01321">
    <property type="entry name" value="RUVC"/>
    <property type="match status" value="1"/>
</dbReference>
<dbReference type="InterPro" id="IPR020563">
    <property type="entry name" value="X-over_junc_endoDNase_Mg_BS"/>
</dbReference>
<dbReference type="InterPro" id="IPR036397">
    <property type="entry name" value="RNaseH_sf"/>
</dbReference>
<evidence type="ECO:0000256" key="2">
    <source>
        <dbReference type="ARBA" id="ARBA00022490"/>
    </source>
</evidence>
<dbReference type="AlphaFoldDB" id="A0A645DM96"/>
<dbReference type="NCBIfam" id="NF000711">
    <property type="entry name" value="PRK00039.2-1"/>
    <property type="match status" value="1"/>
</dbReference>
<dbReference type="Gene3D" id="3.30.420.10">
    <property type="entry name" value="Ribonuclease H-like superfamily/Ribonuclease H"/>
    <property type="match status" value="1"/>
</dbReference>
<organism evidence="12">
    <name type="scientific">bioreactor metagenome</name>
    <dbReference type="NCBI Taxonomy" id="1076179"/>
    <lineage>
        <taxon>unclassified sequences</taxon>
        <taxon>metagenomes</taxon>
        <taxon>ecological metagenomes</taxon>
    </lineage>
</organism>
<dbReference type="HAMAP" id="MF_00034">
    <property type="entry name" value="RuvC"/>
    <property type="match status" value="1"/>
</dbReference>
<evidence type="ECO:0000256" key="8">
    <source>
        <dbReference type="ARBA" id="ARBA00022842"/>
    </source>
</evidence>
<dbReference type="GO" id="GO:0008821">
    <property type="term" value="F:crossover junction DNA endonuclease activity"/>
    <property type="evidence" value="ECO:0007669"/>
    <property type="project" value="InterPro"/>
</dbReference>
<dbReference type="EMBL" id="VSSQ01037664">
    <property type="protein sequence ID" value="MPM90417.1"/>
    <property type="molecule type" value="Genomic_DNA"/>
</dbReference>
<keyword evidence="5" id="KW-0255">Endonuclease</keyword>